<organism evidence="1">
    <name type="scientific">Aphanomyces astaci</name>
    <name type="common">Crayfish plague agent</name>
    <dbReference type="NCBI Taxonomy" id="112090"/>
    <lineage>
        <taxon>Eukaryota</taxon>
        <taxon>Sar</taxon>
        <taxon>Stramenopiles</taxon>
        <taxon>Oomycota</taxon>
        <taxon>Saprolegniomycetes</taxon>
        <taxon>Saprolegniales</taxon>
        <taxon>Verrucalvaceae</taxon>
        <taxon>Aphanomyces</taxon>
    </lineage>
</organism>
<evidence type="ECO:0000313" key="1">
    <source>
        <dbReference type="EMBL" id="ETV82616.1"/>
    </source>
</evidence>
<dbReference type="RefSeq" id="XP_009828285.1">
    <property type="nucleotide sequence ID" value="XM_009829983.1"/>
</dbReference>
<protein>
    <submittedName>
        <fullName evidence="1">Uncharacterized protein</fullName>
    </submittedName>
</protein>
<dbReference type="AlphaFoldDB" id="W4GTI8"/>
<accession>W4GTI8</accession>
<reference evidence="1" key="1">
    <citation type="submission" date="2013-12" db="EMBL/GenBank/DDBJ databases">
        <title>The Genome Sequence of Aphanomyces astaci APO3.</title>
        <authorList>
            <consortium name="The Broad Institute Genomics Platform"/>
            <person name="Russ C."/>
            <person name="Tyler B."/>
            <person name="van West P."/>
            <person name="Dieguez-Uribeondo J."/>
            <person name="Young S.K."/>
            <person name="Zeng Q."/>
            <person name="Gargeya S."/>
            <person name="Fitzgerald M."/>
            <person name="Abouelleil A."/>
            <person name="Alvarado L."/>
            <person name="Chapman S.B."/>
            <person name="Gainer-Dewar J."/>
            <person name="Goldberg J."/>
            <person name="Griggs A."/>
            <person name="Gujja S."/>
            <person name="Hansen M."/>
            <person name="Howarth C."/>
            <person name="Imamovic A."/>
            <person name="Ireland A."/>
            <person name="Larimer J."/>
            <person name="McCowan C."/>
            <person name="Murphy C."/>
            <person name="Pearson M."/>
            <person name="Poon T.W."/>
            <person name="Priest M."/>
            <person name="Roberts A."/>
            <person name="Saif S."/>
            <person name="Shea T."/>
            <person name="Sykes S."/>
            <person name="Wortman J."/>
            <person name="Nusbaum C."/>
            <person name="Birren B."/>
        </authorList>
    </citation>
    <scope>NUCLEOTIDE SEQUENCE [LARGE SCALE GENOMIC DNA]</scope>
    <source>
        <strain evidence="1">APO3</strain>
    </source>
</reference>
<name>W4GTI8_APHAT</name>
<dbReference type="OrthoDB" id="6772952at2759"/>
<gene>
    <name evidence="1" type="ORF">H257_05194</name>
</gene>
<sequence length="187" mass="21017">MLDELMRSLEQDHLHQEGKIVVEVMTKSIKPESLKRAIQSVEERRLPLRVAGKVEAINAQDRRATYQEGCLKCGEMSHRVARFRLAKPKRYWQAFSRTPVTCLGGTATKQVPSADLDLPLEDLRHQPVAFISGSLSGASAADLSSRRRAMQWSSHARDSTTWSYALVYIFNPSGTNAKMAKYLADKL</sequence>
<proteinExistence type="predicted"/>
<dbReference type="GeneID" id="20807190"/>
<dbReference type="VEuPathDB" id="FungiDB:H257_05194"/>
<dbReference type="EMBL" id="KI913122">
    <property type="protein sequence ID" value="ETV82616.1"/>
    <property type="molecule type" value="Genomic_DNA"/>
</dbReference>